<dbReference type="EMBL" id="SMKW01000025">
    <property type="protein sequence ID" value="TDD49494.1"/>
    <property type="molecule type" value="Genomic_DNA"/>
</dbReference>
<dbReference type="OrthoDB" id="9793014at2"/>
<dbReference type="Gene3D" id="1.10.150.240">
    <property type="entry name" value="Putative phosphatase, domain 2"/>
    <property type="match status" value="1"/>
</dbReference>
<sequence>MTLIDPRPGMVRAIEALNAEFALSLDGEEFAAHLGPPLADTMRGYGFDEPMVEQLVGHFRKIYPSVVVGLTEPMPGAERALDAVREAGGRTLVITGKYEANAALHLKAFGWDVDRLAGDVFAAAKGEVLREEGAAIYVGDHLGDVVGAKAAGAVAVGVATGPYGVDELVEAGADVALRDLTEFPAWLAQL</sequence>
<dbReference type="GO" id="GO:0016787">
    <property type="term" value="F:hydrolase activity"/>
    <property type="evidence" value="ECO:0007669"/>
    <property type="project" value="UniProtKB-KW"/>
</dbReference>
<dbReference type="PANTHER" id="PTHR43434:SF20">
    <property type="entry name" value="5'-NUCLEOTIDASE"/>
    <property type="match status" value="1"/>
</dbReference>
<name>A0A4R4YY20_9PSEU</name>
<evidence type="ECO:0000313" key="1">
    <source>
        <dbReference type="EMBL" id="TDD49494.1"/>
    </source>
</evidence>
<gene>
    <name evidence="1" type="ORF">E1288_19910</name>
</gene>
<accession>A0A4R4YY20</accession>
<dbReference type="Proteomes" id="UP000294947">
    <property type="component" value="Unassembled WGS sequence"/>
</dbReference>
<evidence type="ECO:0000313" key="2">
    <source>
        <dbReference type="Proteomes" id="UP000294947"/>
    </source>
</evidence>
<dbReference type="InterPro" id="IPR050155">
    <property type="entry name" value="HAD-like_hydrolase_sf"/>
</dbReference>
<keyword evidence="1" id="KW-0378">Hydrolase</keyword>
<dbReference type="Pfam" id="PF00702">
    <property type="entry name" value="Hydrolase"/>
    <property type="match status" value="1"/>
</dbReference>
<keyword evidence="2" id="KW-1185">Reference proteome</keyword>
<organism evidence="1 2">
    <name type="scientific">Saccharopolyspora elongata</name>
    <dbReference type="NCBI Taxonomy" id="2530387"/>
    <lineage>
        <taxon>Bacteria</taxon>
        <taxon>Bacillati</taxon>
        <taxon>Actinomycetota</taxon>
        <taxon>Actinomycetes</taxon>
        <taxon>Pseudonocardiales</taxon>
        <taxon>Pseudonocardiaceae</taxon>
        <taxon>Saccharopolyspora</taxon>
    </lineage>
</organism>
<dbReference type="AlphaFoldDB" id="A0A4R4YY20"/>
<dbReference type="GO" id="GO:0004713">
    <property type="term" value="F:protein tyrosine kinase activity"/>
    <property type="evidence" value="ECO:0007669"/>
    <property type="project" value="TreeGrafter"/>
</dbReference>
<protein>
    <submittedName>
        <fullName evidence="1">HAD family hydrolase</fullName>
    </submittedName>
</protein>
<dbReference type="InterPro" id="IPR023198">
    <property type="entry name" value="PGP-like_dom2"/>
</dbReference>
<proteinExistence type="predicted"/>
<dbReference type="SUPFAM" id="SSF56784">
    <property type="entry name" value="HAD-like"/>
    <property type="match status" value="1"/>
</dbReference>
<dbReference type="GO" id="GO:0005829">
    <property type="term" value="C:cytosol"/>
    <property type="evidence" value="ECO:0007669"/>
    <property type="project" value="TreeGrafter"/>
</dbReference>
<dbReference type="PANTHER" id="PTHR43434">
    <property type="entry name" value="PHOSPHOGLYCOLATE PHOSPHATASE"/>
    <property type="match status" value="1"/>
</dbReference>
<dbReference type="InterPro" id="IPR023214">
    <property type="entry name" value="HAD_sf"/>
</dbReference>
<dbReference type="InterPro" id="IPR036412">
    <property type="entry name" value="HAD-like_sf"/>
</dbReference>
<reference evidence="1 2" key="1">
    <citation type="submission" date="2019-03" db="EMBL/GenBank/DDBJ databases">
        <title>Draft genome sequences of novel Actinobacteria.</title>
        <authorList>
            <person name="Sahin N."/>
            <person name="Ay H."/>
            <person name="Saygin H."/>
        </authorList>
    </citation>
    <scope>NUCLEOTIDE SEQUENCE [LARGE SCALE GENOMIC DNA]</scope>
    <source>
        <strain evidence="1 2">7K502</strain>
    </source>
</reference>
<comment type="caution">
    <text evidence="1">The sequence shown here is derived from an EMBL/GenBank/DDBJ whole genome shotgun (WGS) entry which is preliminary data.</text>
</comment>
<dbReference type="Gene3D" id="3.40.50.1000">
    <property type="entry name" value="HAD superfamily/HAD-like"/>
    <property type="match status" value="1"/>
</dbReference>